<dbReference type="AlphaFoldDB" id="A0A6V7VPD1"/>
<sequence length="151" mass="17871">MSKHLKEYNSDKLKLYGEITKKAIELSKIQNKYKGLNKEIIICRNIIFKLKKEKSEIINKCNEEIKKFLNEKSQIDKLKEENERISNLYDKQTKELINVSVEKEILASQNSKLKLDILQAQKTMLFKHASFSCIYLSTKLKRIIIFIFLQN</sequence>
<evidence type="ECO:0000313" key="2">
    <source>
        <dbReference type="EMBL" id="CAD2176021.1"/>
    </source>
</evidence>
<comment type="caution">
    <text evidence="2">The sequence shown here is derived from an EMBL/GenBank/DDBJ whole genome shotgun (WGS) entry which is preliminary data.</text>
</comment>
<name>A0A6V7VPD1_MELEN</name>
<protein>
    <submittedName>
        <fullName evidence="2">Uncharacterized protein</fullName>
    </submittedName>
</protein>
<feature type="coiled-coil region" evidence="1">
    <location>
        <begin position="19"/>
        <end position="95"/>
    </location>
</feature>
<accession>A0A6V7VPD1</accession>
<proteinExistence type="predicted"/>
<keyword evidence="1" id="KW-0175">Coiled coil</keyword>
<evidence type="ECO:0000256" key="1">
    <source>
        <dbReference type="SAM" id="Coils"/>
    </source>
</evidence>
<organism evidence="2 3">
    <name type="scientific">Meloidogyne enterolobii</name>
    <name type="common">Root-knot nematode worm</name>
    <name type="synonym">Meloidogyne mayaguensis</name>
    <dbReference type="NCBI Taxonomy" id="390850"/>
    <lineage>
        <taxon>Eukaryota</taxon>
        <taxon>Metazoa</taxon>
        <taxon>Ecdysozoa</taxon>
        <taxon>Nematoda</taxon>
        <taxon>Chromadorea</taxon>
        <taxon>Rhabditida</taxon>
        <taxon>Tylenchina</taxon>
        <taxon>Tylenchomorpha</taxon>
        <taxon>Tylenchoidea</taxon>
        <taxon>Meloidogynidae</taxon>
        <taxon>Meloidogyninae</taxon>
        <taxon>Meloidogyne</taxon>
    </lineage>
</organism>
<dbReference type="EMBL" id="CAJEWN010000266">
    <property type="protein sequence ID" value="CAD2176021.1"/>
    <property type="molecule type" value="Genomic_DNA"/>
</dbReference>
<evidence type="ECO:0000313" key="3">
    <source>
        <dbReference type="Proteomes" id="UP000580250"/>
    </source>
</evidence>
<dbReference type="Proteomes" id="UP000580250">
    <property type="component" value="Unassembled WGS sequence"/>
</dbReference>
<reference evidence="2 3" key="1">
    <citation type="submission" date="2020-08" db="EMBL/GenBank/DDBJ databases">
        <authorList>
            <person name="Koutsovoulos G."/>
            <person name="Danchin GJ E."/>
        </authorList>
    </citation>
    <scope>NUCLEOTIDE SEQUENCE [LARGE SCALE GENOMIC DNA]</scope>
</reference>
<gene>
    <name evidence="2" type="ORF">MENT_LOCUS27791</name>
</gene>